<dbReference type="InterPro" id="IPR036388">
    <property type="entry name" value="WH-like_DNA-bd_sf"/>
</dbReference>
<reference evidence="6 7" key="1">
    <citation type="submission" date="2021-01" db="EMBL/GenBank/DDBJ databases">
        <title>Complete genome sequence of Pantoea eucrina OB49, a heavy metal tolerant bacterium with PGPR potential isolated from wheat in Algeria.</title>
        <authorList>
            <person name="Lekired A."/>
            <person name="Ouzari I.H."/>
        </authorList>
    </citation>
    <scope>NUCLEOTIDE SEQUENCE [LARGE SCALE GENOMIC DNA]</scope>
    <source>
        <strain evidence="6 7">OB49</strain>
    </source>
</reference>
<sequence length="308" mass="33882">MAGKSMKTEALWTHLYWLTVLAEQGSFTRAAERLDVSKAAVSQKIKELEALTGVALVQRTTRSVRLTSAGEQLAGELREPFTRIAESVYRVRDEAGPVRGQVRISAPVAFARQQLVPIIGDFLREYPQVRLQLDVTDRLVSLGGEGFDLAIRHSQSLPETHVALPLCATRALLVASPAYLAQHGVPQTPEALLQHNCLWYPRGPDAPQWRFQSHQGGETLTVKIQGNFATNNSESIRDAALQGAGIAMLPDFSARAALESGALQPVLSSWQAVDAFADRLWVVRPYAAQVPRAVTTFIHWLRARFVNG</sequence>
<dbReference type="Gene3D" id="3.40.190.290">
    <property type="match status" value="1"/>
</dbReference>
<proteinExistence type="inferred from homology"/>
<feature type="domain" description="HTH lysR-type" evidence="5">
    <location>
        <begin position="21"/>
        <end position="67"/>
    </location>
</feature>
<dbReference type="PANTHER" id="PTHR30537:SF5">
    <property type="entry name" value="HTH-TYPE TRANSCRIPTIONAL ACTIVATOR TTDR-RELATED"/>
    <property type="match status" value="1"/>
</dbReference>
<evidence type="ECO:0000313" key="7">
    <source>
        <dbReference type="Proteomes" id="UP000809137"/>
    </source>
</evidence>
<evidence type="ECO:0000259" key="5">
    <source>
        <dbReference type="PROSITE" id="PS50931"/>
    </source>
</evidence>
<keyword evidence="4" id="KW-0804">Transcription</keyword>
<name>A0ABS1Z6K3_9GAMM</name>
<evidence type="ECO:0000256" key="2">
    <source>
        <dbReference type="ARBA" id="ARBA00023015"/>
    </source>
</evidence>
<dbReference type="EMBL" id="JAFCXS010000007">
    <property type="protein sequence ID" value="MBM0748049.1"/>
    <property type="molecule type" value="Genomic_DNA"/>
</dbReference>
<dbReference type="Pfam" id="PF00126">
    <property type="entry name" value="HTH_1"/>
    <property type="match status" value="1"/>
</dbReference>
<dbReference type="InterPro" id="IPR036390">
    <property type="entry name" value="WH_DNA-bd_sf"/>
</dbReference>
<evidence type="ECO:0000313" key="6">
    <source>
        <dbReference type="EMBL" id="MBM0748049.1"/>
    </source>
</evidence>
<keyword evidence="2" id="KW-0805">Transcription regulation</keyword>
<dbReference type="SUPFAM" id="SSF46785">
    <property type="entry name" value="Winged helix' DNA-binding domain"/>
    <property type="match status" value="1"/>
</dbReference>
<dbReference type="InterPro" id="IPR058163">
    <property type="entry name" value="LysR-type_TF_proteobact-type"/>
</dbReference>
<evidence type="ECO:0000256" key="3">
    <source>
        <dbReference type="ARBA" id="ARBA00023125"/>
    </source>
</evidence>
<dbReference type="PRINTS" id="PR00039">
    <property type="entry name" value="HTHLYSR"/>
</dbReference>
<dbReference type="PANTHER" id="PTHR30537">
    <property type="entry name" value="HTH-TYPE TRANSCRIPTIONAL REGULATOR"/>
    <property type="match status" value="1"/>
</dbReference>
<dbReference type="CDD" id="cd08422">
    <property type="entry name" value="PBP2_CrgA_like"/>
    <property type="match status" value="1"/>
</dbReference>
<dbReference type="SUPFAM" id="SSF53850">
    <property type="entry name" value="Periplasmic binding protein-like II"/>
    <property type="match status" value="1"/>
</dbReference>
<comment type="caution">
    <text evidence="6">The sequence shown here is derived from an EMBL/GenBank/DDBJ whole genome shotgun (WGS) entry which is preliminary data.</text>
</comment>
<dbReference type="Gene3D" id="1.10.10.10">
    <property type="entry name" value="Winged helix-like DNA-binding domain superfamily/Winged helix DNA-binding domain"/>
    <property type="match status" value="1"/>
</dbReference>
<gene>
    <name evidence="6" type="ORF">JJB79_11555</name>
</gene>
<keyword evidence="3" id="KW-0238">DNA-binding</keyword>
<keyword evidence="7" id="KW-1185">Reference proteome</keyword>
<dbReference type="InterPro" id="IPR005119">
    <property type="entry name" value="LysR_subst-bd"/>
</dbReference>
<dbReference type="Pfam" id="PF03466">
    <property type="entry name" value="LysR_substrate"/>
    <property type="match status" value="1"/>
</dbReference>
<protein>
    <submittedName>
        <fullName evidence="6">LysR family transcriptional regulator</fullName>
    </submittedName>
</protein>
<evidence type="ECO:0000256" key="1">
    <source>
        <dbReference type="ARBA" id="ARBA00009437"/>
    </source>
</evidence>
<evidence type="ECO:0000256" key="4">
    <source>
        <dbReference type="ARBA" id="ARBA00023163"/>
    </source>
</evidence>
<dbReference type="PROSITE" id="PS50931">
    <property type="entry name" value="HTH_LYSR"/>
    <property type="match status" value="1"/>
</dbReference>
<organism evidence="6 7">
    <name type="scientific">Pantoea eucrina</name>
    <dbReference type="NCBI Taxonomy" id="472693"/>
    <lineage>
        <taxon>Bacteria</taxon>
        <taxon>Pseudomonadati</taxon>
        <taxon>Pseudomonadota</taxon>
        <taxon>Gammaproteobacteria</taxon>
        <taxon>Enterobacterales</taxon>
        <taxon>Erwiniaceae</taxon>
        <taxon>Pantoea</taxon>
    </lineage>
</organism>
<dbReference type="InterPro" id="IPR000847">
    <property type="entry name" value="LysR_HTH_N"/>
</dbReference>
<accession>A0ABS1Z6K3</accession>
<dbReference type="Proteomes" id="UP000809137">
    <property type="component" value="Unassembled WGS sequence"/>
</dbReference>
<comment type="similarity">
    <text evidence="1">Belongs to the LysR transcriptional regulatory family.</text>
</comment>